<keyword evidence="3" id="KW-1185">Reference proteome</keyword>
<dbReference type="RefSeq" id="XP_007770398.1">
    <property type="nucleotide sequence ID" value="XM_007772208.1"/>
</dbReference>
<dbReference type="EMBL" id="JH711581">
    <property type="protein sequence ID" value="EIW79193.1"/>
    <property type="molecule type" value="Genomic_DNA"/>
</dbReference>
<keyword evidence="1" id="KW-0175">Coiled coil</keyword>
<protein>
    <submittedName>
        <fullName evidence="2">Uncharacterized protein</fullName>
    </submittedName>
</protein>
<proteinExistence type="predicted"/>
<evidence type="ECO:0000313" key="2">
    <source>
        <dbReference type="EMBL" id="EIW79193.1"/>
    </source>
</evidence>
<evidence type="ECO:0000256" key="1">
    <source>
        <dbReference type="SAM" id="Coils"/>
    </source>
</evidence>
<evidence type="ECO:0000313" key="3">
    <source>
        <dbReference type="Proteomes" id="UP000053558"/>
    </source>
</evidence>
<dbReference type="GeneID" id="19206676"/>
<organism evidence="2 3">
    <name type="scientific">Coniophora puteana (strain RWD-64-598)</name>
    <name type="common">Brown rot fungus</name>
    <dbReference type="NCBI Taxonomy" id="741705"/>
    <lineage>
        <taxon>Eukaryota</taxon>
        <taxon>Fungi</taxon>
        <taxon>Dikarya</taxon>
        <taxon>Basidiomycota</taxon>
        <taxon>Agaricomycotina</taxon>
        <taxon>Agaricomycetes</taxon>
        <taxon>Agaricomycetidae</taxon>
        <taxon>Boletales</taxon>
        <taxon>Coniophorineae</taxon>
        <taxon>Coniophoraceae</taxon>
        <taxon>Coniophora</taxon>
    </lineage>
</organism>
<name>A0A5M3MJA1_CONPW</name>
<dbReference type="OrthoDB" id="2874176at2759"/>
<accession>A0A5M3MJA1</accession>
<sequence length="87" mass="9494">MANSSAAAPSHAPVSMESLLASYASSPDPTLAALEHIVSERNTFAGHNSQMWKLIEKQRTAYAQVLKELERVRGERDVLKSRLQSAG</sequence>
<feature type="non-terminal residue" evidence="2">
    <location>
        <position position="87"/>
    </location>
</feature>
<dbReference type="Proteomes" id="UP000053558">
    <property type="component" value="Unassembled WGS sequence"/>
</dbReference>
<gene>
    <name evidence="2" type="ORF">CONPUDRAFT_30436</name>
</gene>
<dbReference type="AlphaFoldDB" id="A0A5M3MJA1"/>
<comment type="caution">
    <text evidence="2">The sequence shown here is derived from an EMBL/GenBank/DDBJ whole genome shotgun (WGS) entry which is preliminary data.</text>
</comment>
<feature type="coiled-coil region" evidence="1">
    <location>
        <begin position="55"/>
        <end position="82"/>
    </location>
</feature>
<dbReference type="KEGG" id="cput:CONPUDRAFT_30436"/>
<reference evidence="3" key="1">
    <citation type="journal article" date="2012" name="Science">
        <title>The Paleozoic origin of enzymatic lignin decomposition reconstructed from 31 fungal genomes.</title>
        <authorList>
            <person name="Floudas D."/>
            <person name="Binder M."/>
            <person name="Riley R."/>
            <person name="Barry K."/>
            <person name="Blanchette R.A."/>
            <person name="Henrissat B."/>
            <person name="Martinez A.T."/>
            <person name="Otillar R."/>
            <person name="Spatafora J.W."/>
            <person name="Yadav J.S."/>
            <person name="Aerts A."/>
            <person name="Benoit I."/>
            <person name="Boyd A."/>
            <person name="Carlson A."/>
            <person name="Copeland A."/>
            <person name="Coutinho P.M."/>
            <person name="de Vries R.P."/>
            <person name="Ferreira P."/>
            <person name="Findley K."/>
            <person name="Foster B."/>
            <person name="Gaskell J."/>
            <person name="Glotzer D."/>
            <person name="Gorecki P."/>
            <person name="Heitman J."/>
            <person name="Hesse C."/>
            <person name="Hori C."/>
            <person name="Igarashi K."/>
            <person name="Jurgens J.A."/>
            <person name="Kallen N."/>
            <person name="Kersten P."/>
            <person name="Kohler A."/>
            <person name="Kuees U."/>
            <person name="Kumar T.K.A."/>
            <person name="Kuo A."/>
            <person name="LaButti K."/>
            <person name="Larrondo L.F."/>
            <person name="Lindquist E."/>
            <person name="Ling A."/>
            <person name="Lombard V."/>
            <person name="Lucas S."/>
            <person name="Lundell T."/>
            <person name="Martin R."/>
            <person name="McLaughlin D.J."/>
            <person name="Morgenstern I."/>
            <person name="Morin E."/>
            <person name="Murat C."/>
            <person name="Nagy L.G."/>
            <person name="Nolan M."/>
            <person name="Ohm R.A."/>
            <person name="Patyshakuliyeva A."/>
            <person name="Rokas A."/>
            <person name="Ruiz-Duenas F.J."/>
            <person name="Sabat G."/>
            <person name="Salamov A."/>
            <person name="Samejima M."/>
            <person name="Schmutz J."/>
            <person name="Slot J.C."/>
            <person name="St John F."/>
            <person name="Stenlid J."/>
            <person name="Sun H."/>
            <person name="Sun S."/>
            <person name="Syed K."/>
            <person name="Tsang A."/>
            <person name="Wiebenga A."/>
            <person name="Young D."/>
            <person name="Pisabarro A."/>
            <person name="Eastwood D.C."/>
            <person name="Martin F."/>
            <person name="Cullen D."/>
            <person name="Grigoriev I.V."/>
            <person name="Hibbett D.S."/>
        </authorList>
    </citation>
    <scope>NUCLEOTIDE SEQUENCE [LARGE SCALE GENOMIC DNA]</scope>
    <source>
        <strain evidence="3">RWD-64-598 SS2</strain>
    </source>
</reference>